<dbReference type="AlphaFoldDB" id="A0A2M9ZGL3"/>
<sequence>MMMIEEEAELPLTSKPNYYPKEKVLLVGTKKEKSEFLQKICGEIKLTDVRSVLSVDEIPTNETFDIVYFELTIGEFENLVKRSATGRQHPIYLFGLREFDVRTIVRAIRLGAFDCITEQDSVAEILEIFKKARENLEMNRLHKTVERERFDKLQAELDWNSFRKDLIRRDMRNKDSHLISNIRTSLSQGSGFGALLSVVSLIRKKAKHQGSHYEVPTALIEMLTANTESASKIIEVFNEMDYLIHNTQTKENFAVSQIHGLFTEEIVKLNDLAASKSLTIKICEDKYANVRDKIGINEKSFRMAIGELLMNAVKFSEPKKVIYILFTLHKDRLLISILNSPKSEEGIRLGIPKEESEFVFQPFARLTKLVHEDIPSLDYGLGLPLVEKIVANHEGRVTAFNVMSFLNEEENLMVLLEIDLPIRDIGQ</sequence>
<evidence type="ECO:0000313" key="2">
    <source>
        <dbReference type="EMBL" id="PJZ67569.1"/>
    </source>
</evidence>
<protein>
    <recommendedName>
        <fullName evidence="1">Histidine kinase/HSP90-like ATPase domain-containing protein</fullName>
    </recommendedName>
</protein>
<gene>
    <name evidence="2" type="ORF">CH371_06025</name>
</gene>
<proteinExistence type="predicted"/>
<dbReference type="Proteomes" id="UP000231912">
    <property type="component" value="Unassembled WGS sequence"/>
</dbReference>
<name>A0A2M9ZGL3_9LEPT</name>
<accession>A0A2M9ZGL3</accession>
<dbReference type="InterPro" id="IPR003594">
    <property type="entry name" value="HATPase_dom"/>
</dbReference>
<evidence type="ECO:0000259" key="1">
    <source>
        <dbReference type="Pfam" id="PF02518"/>
    </source>
</evidence>
<dbReference type="RefSeq" id="WP_100758028.1">
    <property type="nucleotide sequence ID" value="NZ_NPDT01000001.1"/>
</dbReference>
<reference evidence="2 3" key="1">
    <citation type="submission" date="2017-07" db="EMBL/GenBank/DDBJ databases">
        <title>Leptospira spp. isolated from tropical soils.</title>
        <authorList>
            <person name="Thibeaux R."/>
            <person name="Iraola G."/>
            <person name="Ferres I."/>
            <person name="Bierque E."/>
            <person name="Girault D."/>
            <person name="Soupe-Gilbert M.-E."/>
            <person name="Picardeau M."/>
            <person name="Goarant C."/>
        </authorList>
    </citation>
    <scope>NUCLEOTIDE SEQUENCE [LARGE SCALE GENOMIC DNA]</scope>
    <source>
        <strain evidence="2 3">FH2-C-A2</strain>
    </source>
</reference>
<comment type="caution">
    <text evidence="2">The sequence shown here is derived from an EMBL/GenBank/DDBJ whole genome shotgun (WGS) entry which is preliminary data.</text>
</comment>
<dbReference type="Gene3D" id="3.30.565.10">
    <property type="entry name" value="Histidine kinase-like ATPase, C-terminal domain"/>
    <property type="match status" value="1"/>
</dbReference>
<dbReference type="EMBL" id="NPDT01000001">
    <property type="protein sequence ID" value="PJZ67569.1"/>
    <property type="molecule type" value="Genomic_DNA"/>
</dbReference>
<dbReference type="InterPro" id="IPR036890">
    <property type="entry name" value="HATPase_C_sf"/>
</dbReference>
<organism evidence="2 3">
    <name type="scientific">Leptospira wolffii</name>
    <dbReference type="NCBI Taxonomy" id="409998"/>
    <lineage>
        <taxon>Bacteria</taxon>
        <taxon>Pseudomonadati</taxon>
        <taxon>Spirochaetota</taxon>
        <taxon>Spirochaetia</taxon>
        <taxon>Leptospirales</taxon>
        <taxon>Leptospiraceae</taxon>
        <taxon>Leptospira</taxon>
    </lineage>
</organism>
<dbReference type="SUPFAM" id="SSF55874">
    <property type="entry name" value="ATPase domain of HSP90 chaperone/DNA topoisomerase II/histidine kinase"/>
    <property type="match status" value="1"/>
</dbReference>
<feature type="domain" description="Histidine kinase/HSP90-like ATPase" evidence="1">
    <location>
        <begin position="298"/>
        <end position="399"/>
    </location>
</feature>
<dbReference type="Pfam" id="PF02518">
    <property type="entry name" value="HATPase_c"/>
    <property type="match status" value="1"/>
</dbReference>
<evidence type="ECO:0000313" key="3">
    <source>
        <dbReference type="Proteomes" id="UP000231912"/>
    </source>
</evidence>